<evidence type="ECO:0000313" key="2">
    <source>
        <dbReference type="Proteomes" id="UP001143347"/>
    </source>
</evidence>
<dbReference type="EMBL" id="JAPKFM010000017">
    <property type="protein sequence ID" value="MCX2965595.1"/>
    <property type="molecule type" value="Genomic_DNA"/>
</dbReference>
<comment type="caution">
    <text evidence="1">The sequence shown here is derived from an EMBL/GenBank/DDBJ whole genome shotgun (WGS) entry which is preliminary data.</text>
</comment>
<organism evidence="1 2">
    <name type="scientific">Gordonia aquimaris</name>
    <dbReference type="NCBI Taxonomy" id="2984863"/>
    <lineage>
        <taxon>Bacteria</taxon>
        <taxon>Bacillati</taxon>
        <taxon>Actinomycetota</taxon>
        <taxon>Actinomycetes</taxon>
        <taxon>Mycobacteriales</taxon>
        <taxon>Gordoniaceae</taxon>
        <taxon>Gordonia</taxon>
    </lineage>
</organism>
<proteinExistence type="predicted"/>
<name>A0A9X3I613_9ACTN</name>
<dbReference type="AlphaFoldDB" id="A0A9X3I613"/>
<evidence type="ECO:0000313" key="1">
    <source>
        <dbReference type="EMBL" id="MCX2965595.1"/>
    </source>
</evidence>
<gene>
    <name evidence="1" type="ORF">OSB52_16030</name>
</gene>
<sequence>MTVETWGLRTGSAVWVGIHGRETVPCRIVRFRRDCVVVRWGDGTTDEVHPDDLRQEVAR</sequence>
<dbReference type="RefSeq" id="WP_266062679.1">
    <property type="nucleotide sequence ID" value="NZ_JAPKFM010000017.1"/>
</dbReference>
<protein>
    <submittedName>
        <fullName evidence="1">Uncharacterized protein</fullName>
    </submittedName>
</protein>
<dbReference type="Proteomes" id="UP001143347">
    <property type="component" value="Unassembled WGS sequence"/>
</dbReference>
<reference evidence="1" key="1">
    <citation type="submission" date="2022-10" db="EMBL/GenBank/DDBJ databases">
        <title>WGS of marine actinomycetes from Thailand.</title>
        <authorList>
            <person name="Thawai C."/>
        </authorList>
    </citation>
    <scope>NUCLEOTIDE SEQUENCE</scope>
    <source>
        <strain evidence="1">SW21</strain>
    </source>
</reference>
<keyword evidence="2" id="KW-1185">Reference proteome</keyword>
<accession>A0A9X3I613</accession>